<evidence type="ECO:0000256" key="1">
    <source>
        <dbReference type="ARBA" id="ARBA00022730"/>
    </source>
</evidence>
<evidence type="ECO:0000256" key="5">
    <source>
        <dbReference type="ARBA" id="ARBA00035266"/>
    </source>
</evidence>
<dbReference type="Gene3D" id="4.10.640.10">
    <property type="entry name" value="Ribosomal protein S18"/>
    <property type="match status" value="1"/>
</dbReference>
<dbReference type="GO" id="GO:0006412">
    <property type="term" value="P:translation"/>
    <property type="evidence" value="ECO:0007669"/>
    <property type="project" value="InterPro"/>
</dbReference>
<evidence type="ECO:0000256" key="4">
    <source>
        <dbReference type="ARBA" id="ARBA00023274"/>
    </source>
</evidence>
<dbReference type="SUPFAM" id="SSF46911">
    <property type="entry name" value="Ribosomal protein S18"/>
    <property type="match status" value="1"/>
</dbReference>
<keyword evidence="2" id="KW-0694">RNA-binding</keyword>
<dbReference type="PANTHER" id="PTHR13479">
    <property type="entry name" value="30S RIBOSOMAL PROTEIN S18"/>
    <property type="match status" value="1"/>
</dbReference>
<proteinExistence type="inferred from homology"/>
<keyword evidence="3 7" id="KW-0689">Ribosomal protein</keyword>
<protein>
    <recommendedName>
        <fullName evidence="5">Small ribosomal subunit protein bS18c</fullName>
    </recommendedName>
    <alternativeName>
        <fullName evidence="6">30S ribosomal protein S18, chloroplastic</fullName>
    </alternativeName>
</protein>
<dbReference type="STRING" id="3818.A0A444ZBZ3"/>
<dbReference type="NCBIfam" id="TIGR00165">
    <property type="entry name" value="S18"/>
    <property type="match status" value="1"/>
</dbReference>
<dbReference type="InterPro" id="IPR001648">
    <property type="entry name" value="Ribosomal_bS18"/>
</dbReference>
<dbReference type="InterPro" id="IPR036870">
    <property type="entry name" value="Ribosomal_bS18_sf"/>
</dbReference>
<dbReference type="EMBL" id="SDMP01000014">
    <property type="protein sequence ID" value="RYR11689.1"/>
    <property type="molecule type" value="Genomic_DNA"/>
</dbReference>
<dbReference type="PRINTS" id="PR00974">
    <property type="entry name" value="RIBOSOMALS18"/>
</dbReference>
<dbReference type="GO" id="GO:0003735">
    <property type="term" value="F:structural constituent of ribosome"/>
    <property type="evidence" value="ECO:0007669"/>
    <property type="project" value="InterPro"/>
</dbReference>
<dbReference type="HAMAP" id="MF_00270">
    <property type="entry name" value="Ribosomal_bS18"/>
    <property type="match status" value="1"/>
</dbReference>
<dbReference type="Pfam" id="PF01084">
    <property type="entry name" value="Ribosomal_S18"/>
    <property type="match status" value="1"/>
</dbReference>
<accession>A0A444ZBZ3</accession>
<sequence length="290" mass="33647">MNILSVSRRSLNFVSINQFRQTHLLRRLSTWQFTDVQFLSQIYLLIFVKPLPEVQADNGTVNQQTNKLETPEEFEGRIFGDNPGRSSSVDSFFEKVSRWGKAQDRSKGENSWLDDLEESFDTLSDGMDGKLKNAARYFEYDSDEVEEEDYSFRHDATFWPYTTYELRDLDFTKPGVRKPKPRDEFQITTKEVLSQADFRNVSFLANFITEAGIIIKRSKTGISAKAQRKVAREIKTARAFGLMPFTTMGTKAFISGRTMENVDDDFAYETFGRKMHANPAMEDDYSRERR</sequence>
<evidence type="ECO:0000313" key="8">
    <source>
        <dbReference type="EMBL" id="RYR11689.1"/>
    </source>
</evidence>
<dbReference type="GO" id="GO:0070181">
    <property type="term" value="F:small ribosomal subunit rRNA binding"/>
    <property type="evidence" value="ECO:0007669"/>
    <property type="project" value="TreeGrafter"/>
</dbReference>
<dbReference type="AlphaFoldDB" id="A0A444ZBZ3"/>
<gene>
    <name evidence="8" type="ORF">Ahy_B04g069211</name>
</gene>
<evidence type="ECO:0000256" key="3">
    <source>
        <dbReference type="ARBA" id="ARBA00022980"/>
    </source>
</evidence>
<dbReference type="GO" id="GO:0005763">
    <property type="term" value="C:mitochondrial small ribosomal subunit"/>
    <property type="evidence" value="ECO:0007669"/>
    <property type="project" value="TreeGrafter"/>
</dbReference>
<comment type="similarity">
    <text evidence="7">Belongs to the bacterial ribosomal protein bS18 family.</text>
</comment>
<evidence type="ECO:0000313" key="9">
    <source>
        <dbReference type="Proteomes" id="UP000289738"/>
    </source>
</evidence>
<evidence type="ECO:0000256" key="6">
    <source>
        <dbReference type="ARBA" id="ARBA00035368"/>
    </source>
</evidence>
<dbReference type="PANTHER" id="PTHR13479:SF65">
    <property type="entry name" value="F10K1.8 PROTEIN"/>
    <property type="match status" value="1"/>
</dbReference>
<organism evidence="8 9">
    <name type="scientific">Arachis hypogaea</name>
    <name type="common">Peanut</name>
    <dbReference type="NCBI Taxonomy" id="3818"/>
    <lineage>
        <taxon>Eukaryota</taxon>
        <taxon>Viridiplantae</taxon>
        <taxon>Streptophyta</taxon>
        <taxon>Embryophyta</taxon>
        <taxon>Tracheophyta</taxon>
        <taxon>Spermatophyta</taxon>
        <taxon>Magnoliopsida</taxon>
        <taxon>eudicotyledons</taxon>
        <taxon>Gunneridae</taxon>
        <taxon>Pentapetalae</taxon>
        <taxon>rosids</taxon>
        <taxon>fabids</taxon>
        <taxon>Fabales</taxon>
        <taxon>Fabaceae</taxon>
        <taxon>Papilionoideae</taxon>
        <taxon>50 kb inversion clade</taxon>
        <taxon>dalbergioids sensu lato</taxon>
        <taxon>Dalbergieae</taxon>
        <taxon>Pterocarpus clade</taxon>
        <taxon>Arachis</taxon>
    </lineage>
</organism>
<keyword evidence="9" id="KW-1185">Reference proteome</keyword>
<evidence type="ECO:0000256" key="2">
    <source>
        <dbReference type="ARBA" id="ARBA00022884"/>
    </source>
</evidence>
<keyword evidence="1" id="KW-0699">rRNA-binding</keyword>
<keyword evidence="4 7" id="KW-0687">Ribonucleoprotein</keyword>
<evidence type="ECO:0000256" key="7">
    <source>
        <dbReference type="RuleBase" id="RU003910"/>
    </source>
</evidence>
<name>A0A444ZBZ3_ARAHY</name>
<comment type="caution">
    <text evidence="8">The sequence shown here is derived from an EMBL/GenBank/DDBJ whole genome shotgun (WGS) entry which is preliminary data.</text>
</comment>
<dbReference type="Proteomes" id="UP000289738">
    <property type="component" value="Chromosome B04"/>
</dbReference>
<reference evidence="8 9" key="1">
    <citation type="submission" date="2019-01" db="EMBL/GenBank/DDBJ databases">
        <title>Sequencing of cultivated peanut Arachis hypogaea provides insights into genome evolution and oil improvement.</title>
        <authorList>
            <person name="Chen X."/>
        </authorList>
    </citation>
    <scope>NUCLEOTIDE SEQUENCE [LARGE SCALE GENOMIC DNA]</scope>
    <source>
        <strain evidence="9">cv. Fuhuasheng</strain>
        <tissue evidence="8">Leaves</tissue>
    </source>
</reference>